<dbReference type="Proteomes" id="UP000093861">
    <property type="component" value="Unassembled WGS sequence"/>
</dbReference>
<comment type="caution">
    <text evidence="1">The sequence shown here is derived from an EMBL/GenBank/DDBJ whole genome shotgun (WGS) entry which is preliminary data.</text>
</comment>
<dbReference type="EMBL" id="LZJS01000133">
    <property type="protein sequence ID" value="OBH55707.1"/>
    <property type="molecule type" value="Genomic_DNA"/>
</dbReference>
<evidence type="ECO:0000313" key="1">
    <source>
        <dbReference type="EMBL" id="OBH55707.1"/>
    </source>
</evidence>
<accession>A0A1A2RVY6</accession>
<evidence type="ECO:0000313" key="2">
    <source>
        <dbReference type="Proteomes" id="UP000093861"/>
    </source>
</evidence>
<name>A0A1A2RVY6_9MYCO</name>
<protein>
    <submittedName>
        <fullName evidence="1">Uncharacterized protein</fullName>
    </submittedName>
</protein>
<organism evidence="1 2">
    <name type="scientific">Mycobacterium colombiense</name>
    <dbReference type="NCBI Taxonomy" id="339268"/>
    <lineage>
        <taxon>Bacteria</taxon>
        <taxon>Bacillati</taxon>
        <taxon>Actinomycetota</taxon>
        <taxon>Actinomycetes</taxon>
        <taxon>Mycobacteriales</taxon>
        <taxon>Mycobacteriaceae</taxon>
        <taxon>Mycobacterium</taxon>
        <taxon>Mycobacterium avium complex (MAC)</taxon>
    </lineage>
</organism>
<proteinExistence type="predicted"/>
<sequence length="92" mass="10203">MYTWHPWRYGSAATAGHLNSTTRQVRSATTWDLAAIPASPTEHRLGCRASTRSLTTASSTTGSFATKHRWRRVHITASMRGFAEPLATEDRS</sequence>
<gene>
    <name evidence="1" type="ORF">A5685_09565</name>
</gene>
<reference evidence="1 2" key="1">
    <citation type="submission" date="2016-06" db="EMBL/GenBank/DDBJ databases">
        <authorList>
            <person name="Kjaerup R.B."/>
            <person name="Dalgaard T.S."/>
            <person name="Juul-Madsen H.R."/>
        </authorList>
    </citation>
    <scope>NUCLEOTIDE SEQUENCE [LARGE SCALE GENOMIC DNA]</scope>
    <source>
        <strain evidence="1 2">E2464</strain>
    </source>
</reference>
<dbReference type="AlphaFoldDB" id="A0A1A2RVY6"/>